<reference evidence="1" key="1">
    <citation type="submission" date="2021-01" db="EMBL/GenBank/DDBJ databases">
        <authorList>
            <person name="Sun Q."/>
        </authorList>
    </citation>
    <scope>NUCLEOTIDE SEQUENCE</scope>
    <source>
        <strain evidence="1">YIM B02566</strain>
    </source>
</reference>
<comment type="caution">
    <text evidence="1">The sequence shown here is derived from an EMBL/GenBank/DDBJ whole genome shotgun (WGS) entry which is preliminary data.</text>
</comment>
<dbReference type="EMBL" id="JAENHL010000007">
    <property type="protein sequence ID" value="MBK1869014.1"/>
    <property type="molecule type" value="Genomic_DNA"/>
</dbReference>
<dbReference type="Proteomes" id="UP000616151">
    <property type="component" value="Unassembled WGS sequence"/>
</dbReference>
<evidence type="ECO:0000313" key="2">
    <source>
        <dbReference type="Proteomes" id="UP000616151"/>
    </source>
</evidence>
<name>A0ACC5R8K8_9HYPH</name>
<sequence length="890" mass="98708">MTKIICRPKVLTLAQHENFLRRSVEINPANEDERRTVERTPVGRRGGPRRLTLIVGRKWPKSGVRLSVQFLDTPPRDLRERILLHMNAWAKTANVRFDETNGVGQVRISRLDSPEDMAGYWSYVGTEILGIEEDQPTFNLDGFTMKTPESEFKRVVRHEAGHTLGFDHEHMRAELIKKIDRRKAFAFFDQDQGWDEKETTEQVLTPLSKSSIMGTREADPLSIMCYEIPGAITKDGKPIVGGRDINPRDFEFAAKIYPKPARRDMPVPEPEAAPEAPAVAPPRARRSPVAGDTFHIVIFDRFTPDAPATGTETGPVKYVRLYASYAGARVTVPMRVRADKGEEPTAFGTIIRMHERIQSYTNRESGTLPGDSEMIEFGSSLFETIFQGDVRRLYDEARSRQHGNRLDFVFTSMVPWIAEKPWEFAYDASRRSFLATEDVHFIRNVLTAVPADDIPLSTGPLRILVASAQPVGFGQLSIQQEEAVIRRGFDPLIKAGLVEVVPLARATPRSIHAALSTGEFAIVHFIGHGAFDEETQEGSLVFENDRGGEARLGERSVREIFCQRGIKLVFLNACQSGSGGRADFNKGLAQSLVAHGLPALVANQYSVLDVSATEFARHFYWAVANGFSVGEAAREARIAVNYSLQGEIIDWAVPVVYARDPDMTLCLKTDGAAAASVTAARALRRGATDGRPVKVAVWDIDSIFPSLSATLDRMNAGQTHIGFELVDLSAPVDAWDLKKRARDGTPYLWAEPFAKRLAGFPLELHVNVLACVTRHWLRSNTDVDIYSWWPGENGPPVLIFSCAGFEGMSAEGPATDRAIANALVQALAGFLGQIDTHKRGSKDCPMANNAERNIAHIAGMQAFDADCRRKLEKKIPDELPALEALLQVFR</sequence>
<keyword evidence="2" id="KW-1185">Reference proteome</keyword>
<evidence type="ECO:0000313" key="1">
    <source>
        <dbReference type="EMBL" id="MBK1869014.1"/>
    </source>
</evidence>
<proteinExistence type="predicted"/>
<organism evidence="1 2">
    <name type="scientific">Taklimakanibacter albus</name>
    <dbReference type="NCBI Taxonomy" id="2800327"/>
    <lineage>
        <taxon>Bacteria</taxon>
        <taxon>Pseudomonadati</taxon>
        <taxon>Pseudomonadota</taxon>
        <taxon>Alphaproteobacteria</taxon>
        <taxon>Hyphomicrobiales</taxon>
        <taxon>Aestuariivirgaceae</taxon>
        <taxon>Taklimakanibacter</taxon>
    </lineage>
</organism>
<protein>
    <submittedName>
        <fullName evidence="1">CHAT domain-containing protein</fullName>
    </submittedName>
</protein>
<gene>
    <name evidence="1" type="ORF">JHL16_21825</name>
</gene>
<accession>A0ACC5R8K8</accession>